<dbReference type="Pfam" id="PF00023">
    <property type="entry name" value="Ank"/>
    <property type="match status" value="2"/>
</dbReference>
<evidence type="ECO:0000256" key="2">
    <source>
        <dbReference type="ARBA" id="ARBA00023043"/>
    </source>
</evidence>
<dbReference type="CDD" id="cd00201">
    <property type="entry name" value="WW"/>
    <property type="match status" value="1"/>
</dbReference>
<dbReference type="PROSITE" id="PS50020">
    <property type="entry name" value="WW_DOMAIN_2"/>
    <property type="match status" value="1"/>
</dbReference>
<feature type="compositionally biased region" description="Basic residues" evidence="4">
    <location>
        <begin position="192"/>
        <end position="207"/>
    </location>
</feature>
<feature type="repeat" description="ANK" evidence="3">
    <location>
        <begin position="365"/>
        <end position="397"/>
    </location>
</feature>
<evidence type="ECO:0000256" key="1">
    <source>
        <dbReference type="ARBA" id="ARBA00022737"/>
    </source>
</evidence>
<gene>
    <name evidence="6" type="ORF">FCC1311_077212</name>
</gene>
<dbReference type="PRINTS" id="PR01415">
    <property type="entry name" value="ANKYRIN"/>
</dbReference>
<organism evidence="6 7">
    <name type="scientific">Hondaea fermentalgiana</name>
    <dbReference type="NCBI Taxonomy" id="2315210"/>
    <lineage>
        <taxon>Eukaryota</taxon>
        <taxon>Sar</taxon>
        <taxon>Stramenopiles</taxon>
        <taxon>Bigyra</taxon>
        <taxon>Labyrinthulomycetes</taxon>
        <taxon>Thraustochytrida</taxon>
        <taxon>Thraustochytriidae</taxon>
        <taxon>Hondaea</taxon>
    </lineage>
</organism>
<dbReference type="SUPFAM" id="SSF48403">
    <property type="entry name" value="Ankyrin repeat"/>
    <property type="match status" value="1"/>
</dbReference>
<keyword evidence="7" id="KW-1185">Reference proteome</keyword>
<keyword evidence="1" id="KW-0677">Repeat</keyword>
<dbReference type="PANTHER" id="PTHR24198">
    <property type="entry name" value="ANKYRIN REPEAT AND PROTEIN KINASE DOMAIN-CONTAINING PROTEIN"/>
    <property type="match status" value="1"/>
</dbReference>
<dbReference type="Gene3D" id="1.25.40.20">
    <property type="entry name" value="Ankyrin repeat-containing domain"/>
    <property type="match status" value="3"/>
</dbReference>
<dbReference type="SUPFAM" id="SSF51045">
    <property type="entry name" value="WW domain"/>
    <property type="match status" value="1"/>
</dbReference>
<feature type="compositionally biased region" description="Acidic residues" evidence="4">
    <location>
        <begin position="174"/>
        <end position="186"/>
    </location>
</feature>
<dbReference type="OrthoDB" id="3246549at2759"/>
<protein>
    <submittedName>
        <fullName evidence="6">Ankyrin repeat domain-containing protein 50</fullName>
    </submittedName>
</protein>
<keyword evidence="2 3" id="KW-0040">ANK repeat</keyword>
<dbReference type="InterPro" id="IPR001202">
    <property type="entry name" value="WW_dom"/>
</dbReference>
<dbReference type="PANTHER" id="PTHR24198:SF165">
    <property type="entry name" value="ANKYRIN REPEAT-CONTAINING PROTEIN-RELATED"/>
    <property type="match status" value="1"/>
</dbReference>
<dbReference type="Gene3D" id="2.20.70.10">
    <property type="match status" value="1"/>
</dbReference>
<reference evidence="6 7" key="1">
    <citation type="submission" date="2017-12" db="EMBL/GenBank/DDBJ databases">
        <title>Sequencing, de novo assembly and annotation of complete genome of a new Thraustochytrid species, strain FCC1311.</title>
        <authorList>
            <person name="Sedici K."/>
            <person name="Godart F."/>
            <person name="Aiese Cigliano R."/>
            <person name="Sanseverino W."/>
            <person name="Barakat M."/>
            <person name="Ortet P."/>
            <person name="Marechal E."/>
            <person name="Cagnac O."/>
            <person name="Amato A."/>
        </authorList>
    </citation>
    <scope>NUCLEOTIDE SEQUENCE [LARGE SCALE GENOMIC DNA]</scope>
</reference>
<dbReference type="PROSITE" id="PS50297">
    <property type="entry name" value="ANK_REP_REGION"/>
    <property type="match status" value="2"/>
</dbReference>
<feature type="compositionally biased region" description="Basic and acidic residues" evidence="4">
    <location>
        <begin position="97"/>
        <end position="133"/>
    </location>
</feature>
<evidence type="ECO:0000256" key="3">
    <source>
        <dbReference type="PROSITE-ProRule" id="PRU00023"/>
    </source>
</evidence>
<feature type="region of interest" description="Disordered" evidence="4">
    <location>
        <begin position="61"/>
        <end position="239"/>
    </location>
</feature>
<feature type="domain" description="WW" evidence="5">
    <location>
        <begin position="578"/>
        <end position="612"/>
    </location>
</feature>
<dbReference type="Proteomes" id="UP000241890">
    <property type="component" value="Unassembled WGS sequence"/>
</dbReference>
<feature type="compositionally biased region" description="Low complexity" evidence="4">
    <location>
        <begin position="214"/>
        <end position="226"/>
    </location>
</feature>
<dbReference type="AlphaFoldDB" id="A0A2R5GKT8"/>
<feature type="repeat" description="ANK" evidence="3">
    <location>
        <begin position="493"/>
        <end position="525"/>
    </location>
</feature>
<dbReference type="InterPro" id="IPR036770">
    <property type="entry name" value="Ankyrin_rpt-contain_sf"/>
</dbReference>
<proteinExistence type="predicted"/>
<dbReference type="EMBL" id="BEYU01000099">
    <property type="protein sequence ID" value="GBG31497.1"/>
    <property type="molecule type" value="Genomic_DNA"/>
</dbReference>
<comment type="caution">
    <text evidence="6">The sequence shown here is derived from an EMBL/GenBank/DDBJ whole genome shotgun (WGS) entry which is preliminary data.</text>
</comment>
<dbReference type="SMART" id="SM00456">
    <property type="entry name" value="WW"/>
    <property type="match status" value="1"/>
</dbReference>
<accession>A0A2R5GKT8</accession>
<dbReference type="InterPro" id="IPR036020">
    <property type="entry name" value="WW_dom_sf"/>
</dbReference>
<evidence type="ECO:0000259" key="5">
    <source>
        <dbReference type="PROSITE" id="PS50020"/>
    </source>
</evidence>
<dbReference type="Pfam" id="PF12796">
    <property type="entry name" value="Ank_2"/>
    <property type="match status" value="2"/>
</dbReference>
<dbReference type="InterPro" id="IPR002110">
    <property type="entry name" value="Ankyrin_rpt"/>
</dbReference>
<evidence type="ECO:0000256" key="4">
    <source>
        <dbReference type="SAM" id="MobiDB-lite"/>
    </source>
</evidence>
<dbReference type="SMART" id="SM00248">
    <property type="entry name" value="ANK"/>
    <property type="match status" value="6"/>
</dbReference>
<feature type="compositionally biased region" description="Basic and acidic residues" evidence="4">
    <location>
        <begin position="143"/>
        <end position="169"/>
    </location>
</feature>
<name>A0A2R5GKT8_9STRA</name>
<dbReference type="PROSITE" id="PS50088">
    <property type="entry name" value="ANK_REPEAT"/>
    <property type="match status" value="2"/>
</dbReference>
<feature type="region of interest" description="Disordered" evidence="4">
    <location>
        <begin position="1"/>
        <end position="35"/>
    </location>
</feature>
<dbReference type="Pfam" id="PF00397">
    <property type="entry name" value="WW"/>
    <property type="match status" value="1"/>
</dbReference>
<dbReference type="InParanoid" id="A0A2R5GKT8"/>
<evidence type="ECO:0000313" key="6">
    <source>
        <dbReference type="EMBL" id="GBG31497.1"/>
    </source>
</evidence>
<sequence>MKAPQSPKDPNFKRKRTVRRTADAGSASAAVGTKQQVLRCPRCAKEGFADVRALGKHAITCKAKGDPGSPKRGGAAGRAPLGNDRMAKLMQIKRMQKQHEDNERTKEEQERIEREMQLIIKMERAREERDEALRKKRAAEEEERAKREAADAKERAEKAALEEQVRQRAQELMADSDSDSDQEAASDEAAANRRKRLAEKLAQKKKQSQTLTEAPSPDSAKAPADPGLETDGADDEPANAALPASVHAHKDDSDWLESSYEGYTAAHMAAFYNDLTHLTKVAELGGDLVTADPEGQTPLHICALYHHNECFELLVGKLVDTSQGLDALDFEGRSALMYAASVGNFAAIAVLADAAPELIEKADFNGDTALHFAVYYGFQDIVEFLLQLGADPDGPPNCENKSPATMCTELETLELLISNGADYYGIDNNGRSILFSACASGYEDVAKFLLQVDHNNNNNDTKTLKGVAEHETEDGEIQDPDESQRLLNFADFRGDTPLHAASCNGHASCVKLLLQFGANVSIQNHAGFQAATLAHCNEHQACIDTFAERNIEPQDMSQFELGHQDGVGPVGGQGVENLNAPEHWQTYTDPDSGCEYFHNPYTGETTWDSPFS</sequence>
<evidence type="ECO:0000313" key="7">
    <source>
        <dbReference type="Proteomes" id="UP000241890"/>
    </source>
</evidence>